<dbReference type="EMBL" id="JAULSV010000004">
    <property type="protein sequence ID" value="KAK0646591.1"/>
    <property type="molecule type" value="Genomic_DNA"/>
</dbReference>
<evidence type="ECO:0000313" key="3">
    <source>
        <dbReference type="Proteomes" id="UP001174936"/>
    </source>
</evidence>
<dbReference type="Proteomes" id="UP001174936">
    <property type="component" value="Unassembled WGS sequence"/>
</dbReference>
<keyword evidence="2" id="KW-0378">Hydrolase</keyword>
<dbReference type="PANTHER" id="PTHR17630:SF44">
    <property type="entry name" value="PROTEIN AIM2"/>
    <property type="match status" value="1"/>
</dbReference>
<sequence length="261" mass="28760">MTTPSDPSYLANPPSACCFTGTLHAGTPRGTVEDILSIPTYISRPTTSNGNIILYLPDVWGLSPNAKLLMDGYAAAGYLVLGIDYFRGDPISNYRRTRNDPPPPDFDHPAWLAKHFAFASAHVLPWAAAVREKFGTSPTIQYACVGYCFGAPFVCQLLATDEVSAGAFAHPSRLTEEHFVGVKHPLLLSCAETDGAFPPELRRKAVDVLQREKKVYHVQLFQGVSHGFASRGDLDDPYEKWCKEQSHSAIVSWFDLWLAKS</sequence>
<evidence type="ECO:0000313" key="2">
    <source>
        <dbReference type="EMBL" id="KAK0646591.1"/>
    </source>
</evidence>
<dbReference type="Pfam" id="PF01738">
    <property type="entry name" value="DLH"/>
    <property type="match status" value="1"/>
</dbReference>
<organism evidence="2 3">
    <name type="scientific">Cercophora newfieldiana</name>
    <dbReference type="NCBI Taxonomy" id="92897"/>
    <lineage>
        <taxon>Eukaryota</taxon>
        <taxon>Fungi</taxon>
        <taxon>Dikarya</taxon>
        <taxon>Ascomycota</taxon>
        <taxon>Pezizomycotina</taxon>
        <taxon>Sordariomycetes</taxon>
        <taxon>Sordariomycetidae</taxon>
        <taxon>Sordariales</taxon>
        <taxon>Lasiosphaeriaceae</taxon>
        <taxon>Cercophora</taxon>
    </lineage>
</organism>
<name>A0AA39Y5U8_9PEZI</name>
<keyword evidence="3" id="KW-1185">Reference proteome</keyword>
<accession>A0AA39Y5U8</accession>
<protein>
    <submittedName>
        <fullName evidence="2">Dienelactone hydrolase</fullName>
    </submittedName>
</protein>
<comment type="caution">
    <text evidence="2">The sequence shown here is derived from an EMBL/GenBank/DDBJ whole genome shotgun (WGS) entry which is preliminary data.</text>
</comment>
<dbReference type="Gene3D" id="3.40.50.1820">
    <property type="entry name" value="alpha/beta hydrolase"/>
    <property type="match status" value="1"/>
</dbReference>
<dbReference type="GO" id="GO:0016787">
    <property type="term" value="F:hydrolase activity"/>
    <property type="evidence" value="ECO:0007669"/>
    <property type="project" value="UniProtKB-KW"/>
</dbReference>
<dbReference type="InterPro" id="IPR002925">
    <property type="entry name" value="Dienelactn_hydro"/>
</dbReference>
<reference evidence="2" key="1">
    <citation type="submission" date="2023-06" db="EMBL/GenBank/DDBJ databases">
        <title>Genome-scale phylogeny and comparative genomics of the fungal order Sordariales.</title>
        <authorList>
            <consortium name="Lawrence Berkeley National Laboratory"/>
            <person name="Hensen N."/>
            <person name="Bonometti L."/>
            <person name="Westerberg I."/>
            <person name="Brannstrom I.O."/>
            <person name="Guillou S."/>
            <person name="Cros-Aarteil S."/>
            <person name="Calhoun S."/>
            <person name="Haridas S."/>
            <person name="Kuo A."/>
            <person name="Mondo S."/>
            <person name="Pangilinan J."/>
            <person name="Riley R."/>
            <person name="Labutti K."/>
            <person name="Andreopoulos B."/>
            <person name="Lipzen A."/>
            <person name="Chen C."/>
            <person name="Yanf M."/>
            <person name="Daum C."/>
            <person name="Ng V."/>
            <person name="Clum A."/>
            <person name="Steindorff A."/>
            <person name="Ohm R."/>
            <person name="Martin F."/>
            <person name="Silar P."/>
            <person name="Natvig D."/>
            <person name="Lalanne C."/>
            <person name="Gautier V."/>
            <person name="Ament-Velasquez S.L."/>
            <person name="Kruys A."/>
            <person name="Hutchinson M.I."/>
            <person name="Powell A.J."/>
            <person name="Barry K."/>
            <person name="Miller A.N."/>
            <person name="Grigoriev I.V."/>
            <person name="Debuchy R."/>
            <person name="Gladieux P."/>
            <person name="Thoren M.H."/>
            <person name="Johannesson H."/>
        </authorList>
    </citation>
    <scope>NUCLEOTIDE SEQUENCE</scope>
    <source>
        <strain evidence="2">SMH2532-1</strain>
    </source>
</reference>
<dbReference type="PANTHER" id="PTHR17630">
    <property type="entry name" value="DIENELACTONE HYDROLASE"/>
    <property type="match status" value="1"/>
</dbReference>
<proteinExistence type="predicted"/>
<dbReference type="InterPro" id="IPR029058">
    <property type="entry name" value="AB_hydrolase_fold"/>
</dbReference>
<gene>
    <name evidence="2" type="ORF">B0T16DRAFT_327792</name>
</gene>
<dbReference type="AlphaFoldDB" id="A0AA39Y5U8"/>
<evidence type="ECO:0000259" key="1">
    <source>
        <dbReference type="Pfam" id="PF01738"/>
    </source>
</evidence>
<dbReference type="SUPFAM" id="SSF53474">
    <property type="entry name" value="alpha/beta-Hydrolases"/>
    <property type="match status" value="1"/>
</dbReference>
<feature type="domain" description="Dienelactone hydrolase" evidence="1">
    <location>
        <begin position="38"/>
        <end position="255"/>
    </location>
</feature>